<comment type="caution">
    <text evidence="6">The sequence shown here is derived from an EMBL/GenBank/DDBJ whole genome shotgun (WGS) entry which is preliminary data.</text>
</comment>
<dbReference type="InterPro" id="IPR006170">
    <property type="entry name" value="PBP/GOBP"/>
</dbReference>
<dbReference type="Pfam" id="PF01395">
    <property type="entry name" value="PBP_GOBP"/>
    <property type="match status" value="1"/>
</dbReference>
<dbReference type="GO" id="GO:0007608">
    <property type="term" value="P:sensory perception of smell"/>
    <property type="evidence" value="ECO:0007669"/>
    <property type="project" value="TreeGrafter"/>
</dbReference>
<sequence>MKYIVVFFLALCVLTLADEVEDAKKKHHDQINECIEETGISKESADKLKDGDFSERDEKAQCFTKCFFQKVGFLDSEGNPQADVIIEKLAHRAEAKEDETLKALVNRCIEVKGDNECETAFKIYECYRSGINYKKHEH</sequence>
<organism evidence="6 7">
    <name type="scientific">Polypedilum vanderplanki</name>
    <name type="common">Sleeping chironomid midge</name>
    <dbReference type="NCBI Taxonomy" id="319348"/>
    <lineage>
        <taxon>Eukaryota</taxon>
        <taxon>Metazoa</taxon>
        <taxon>Ecdysozoa</taxon>
        <taxon>Arthropoda</taxon>
        <taxon>Hexapoda</taxon>
        <taxon>Insecta</taxon>
        <taxon>Pterygota</taxon>
        <taxon>Neoptera</taxon>
        <taxon>Endopterygota</taxon>
        <taxon>Diptera</taxon>
        <taxon>Nematocera</taxon>
        <taxon>Chironomoidea</taxon>
        <taxon>Chironomidae</taxon>
        <taxon>Chironominae</taxon>
        <taxon>Polypedilum</taxon>
        <taxon>Polypedilum</taxon>
    </lineage>
</organism>
<evidence type="ECO:0000256" key="1">
    <source>
        <dbReference type="ARBA" id="ARBA00004613"/>
    </source>
</evidence>
<dbReference type="CDD" id="cd23992">
    <property type="entry name" value="PBP_GOBP"/>
    <property type="match status" value="1"/>
</dbReference>
<keyword evidence="7" id="KW-1185">Reference proteome</keyword>
<evidence type="ECO:0000256" key="4">
    <source>
        <dbReference type="ARBA" id="ARBA00022729"/>
    </source>
</evidence>
<keyword evidence="3" id="KW-0964">Secreted</keyword>
<evidence type="ECO:0000256" key="3">
    <source>
        <dbReference type="ARBA" id="ARBA00022525"/>
    </source>
</evidence>
<evidence type="ECO:0008006" key="8">
    <source>
        <dbReference type="Google" id="ProtNLM"/>
    </source>
</evidence>
<dbReference type="PANTHER" id="PTHR11857">
    <property type="entry name" value="ODORANT BINDING PROTEIN-RELATED"/>
    <property type="match status" value="1"/>
</dbReference>
<dbReference type="FunFam" id="1.10.238.20:FF:000001">
    <property type="entry name" value="General odorant-binding protein lush"/>
    <property type="match status" value="1"/>
</dbReference>
<dbReference type="InterPro" id="IPR036728">
    <property type="entry name" value="PBP_GOBP_sf"/>
</dbReference>
<keyword evidence="4 5" id="KW-0732">Signal</keyword>
<gene>
    <name evidence="6" type="ORF">PVAND_011901</name>
</gene>
<comment type="similarity">
    <text evidence="2">Belongs to the PBP/GOBP family.</text>
</comment>
<feature type="chain" id="PRO_5039942065" description="Odorant binding protein" evidence="5">
    <location>
        <begin position="18"/>
        <end position="138"/>
    </location>
</feature>
<dbReference type="GO" id="GO:0005615">
    <property type="term" value="C:extracellular space"/>
    <property type="evidence" value="ECO:0007669"/>
    <property type="project" value="TreeGrafter"/>
</dbReference>
<dbReference type="GO" id="GO:0005549">
    <property type="term" value="F:odorant binding"/>
    <property type="evidence" value="ECO:0007669"/>
    <property type="project" value="InterPro"/>
</dbReference>
<dbReference type="Gene3D" id="1.10.238.20">
    <property type="entry name" value="Pheromone/general odorant binding protein domain"/>
    <property type="match status" value="1"/>
</dbReference>
<evidence type="ECO:0000256" key="5">
    <source>
        <dbReference type="SAM" id="SignalP"/>
    </source>
</evidence>
<comment type="subcellular location">
    <subcellularLocation>
        <location evidence="1">Secreted</location>
    </subcellularLocation>
</comment>
<dbReference type="SMART" id="SM00708">
    <property type="entry name" value="PhBP"/>
    <property type="match status" value="1"/>
</dbReference>
<dbReference type="AlphaFoldDB" id="A0A9J6CKP9"/>
<accession>A0A9J6CKP9</accession>
<proteinExistence type="inferred from homology"/>
<dbReference type="PANTHER" id="PTHR11857:SF43">
    <property type="entry name" value="GEO07291P1-RELATED"/>
    <property type="match status" value="1"/>
</dbReference>
<dbReference type="OrthoDB" id="7665616at2759"/>
<evidence type="ECO:0000313" key="7">
    <source>
        <dbReference type="Proteomes" id="UP001107558"/>
    </source>
</evidence>
<protein>
    <recommendedName>
        <fullName evidence="8">Odorant binding protein</fullName>
    </recommendedName>
</protein>
<feature type="signal peptide" evidence="5">
    <location>
        <begin position="1"/>
        <end position="17"/>
    </location>
</feature>
<reference evidence="6" key="1">
    <citation type="submission" date="2021-03" db="EMBL/GenBank/DDBJ databases">
        <title>Chromosome level genome of the anhydrobiotic midge Polypedilum vanderplanki.</title>
        <authorList>
            <person name="Yoshida Y."/>
            <person name="Kikawada T."/>
            <person name="Gusev O."/>
        </authorList>
    </citation>
    <scope>NUCLEOTIDE SEQUENCE</scope>
    <source>
        <strain evidence="6">NIAS01</strain>
        <tissue evidence="6">Whole body or cell culture</tissue>
    </source>
</reference>
<name>A0A9J6CKP9_POLVA</name>
<dbReference type="SUPFAM" id="SSF47565">
    <property type="entry name" value="Insect pheromone/odorant-binding proteins"/>
    <property type="match status" value="1"/>
</dbReference>
<evidence type="ECO:0000313" key="6">
    <source>
        <dbReference type="EMBL" id="KAG5682556.1"/>
    </source>
</evidence>
<dbReference type="Proteomes" id="UP001107558">
    <property type="component" value="Chromosome 1"/>
</dbReference>
<dbReference type="EMBL" id="JADBJN010000001">
    <property type="protein sequence ID" value="KAG5682556.1"/>
    <property type="molecule type" value="Genomic_DNA"/>
</dbReference>
<evidence type="ECO:0000256" key="2">
    <source>
        <dbReference type="ARBA" id="ARBA00008098"/>
    </source>
</evidence>